<evidence type="ECO:0000256" key="6">
    <source>
        <dbReference type="SAM" id="Phobius"/>
    </source>
</evidence>
<gene>
    <name evidence="7" type="ORF">CS062_00650</name>
</gene>
<reference evidence="7 8" key="1">
    <citation type="submission" date="2017-11" db="EMBL/GenBank/DDBJ databases">
        <title>Draft genome sequence of Mitsuaria sp. HWN-4.</title>
        <authorList>
            <person name="Gundlapally S.R."/>
        </authorList>
    </citation>
    <scope>NUCLEOTIDE SEQUENCE [LARGE SCALE GENOMIC DNA]</scope>
    <source>
        <strain evidence="7 8">HWN-4</strain>
    </source>
</reference>
<keyword evidence="5 6" id="KW-0472">Membrane</keyword>
<dbReference type="EMBL" id="PEOG01000005">
    <property type="protein sequence ID" value="PIM55076.1"/>
    <property type="molecule type" value="Genomic_DNA"/>
</dbReference>
<keyword evidence="8" id="KW-1185">Reference proteome</keyword>
<feature type="transmembrane region" description="Helical" evidence="6">
    <location>
        <begin position="68"/>
        <end position="89"/>
    </location>
</feature>
<dbReference type="RefSeq" id="WP_099859554.1">
    <property type="nucleotide sequence ID" value="NZ_PEOG01000005.1"/>
</dbReference>
<comment type="caution">
    <text evidence="7">The sequence shown here is derived from an EMBL/GenBank/DDBJ whole genome shotgun (WGS) entry which is preliminary data.</text>
</comment>
<dbReference type="PANTHER" id="PTHR21716:SF4">
    <property type="entry name" value="TRANSMEMBRANE PROTEIN 245"/>
    <property type="match status" value="1"/>
</dbReference>
<evidence type="ECO:0000256" key="2">
    <source>
        <dbReference type="ARBA" id="ARBA00009773"/>
    </source>
</evidence>
<feature type="transmembrane region" description="Helical" evidence="6">
    <location>
        <begin position="16"/>
        <end position="32"/>
    </location>
</feature>
<evidence type="ECO:0000256" key="3">
    <source>
        <dbReference type="ARBA" id="ARBA00022692"/>
    </source>
</evidence>
<dbReference type="Proteomes" id="UP000231501">
    <property type="component" value="Unassembled WGS sequence"/>
</dbReference>
<dbReference type="Pfam" id="PF01594">
    <property type="entry name" value="AI-2E_transport"/>
    <property type="match status" value="1"/>
</dbReference>
<evidence type="ECO:0000313" key="7">
    <source>
        <dbReference type="EMBL" id="PIM55076.1"/>
    </source>
</evidence>
<dbReference type="OrthoDB" id="106838at2"/>
<proteinExistence type="inferred from homology"/>
<evidence type="ECO:0000313" key="8">
    <source>
        <dbReference type="Proteomes" id="UP000231501"/>
    </source>
</evidence>
<accession>A0A2G9CF54</accession>
<dbReference type="SUPFAM" id="SSF54826">
    <property type="entry name" value="Enolase N-terminal domain-like"/>
    <property type="match status" value="1"/>
</dbReference>
<feature type="transmembrane region" description="Helical" evidence="6">
    <location>
        <begin position="243"/>
        <end position="264"/>
    </location>
</feature>
<dbReference type="GO" id="GO:0016020">
    <property type="term" value="C:membrane"/>
    <property type="evidence" value="ECO:0007669"/>
    <property type="project" value="UniProtKB-SubCell"/>
</dbReference>
<name>A0A2G9CF54_9BURK</name>
<dbReference type="AlphaFoldDB" id="A0A2G9CF54"/>
<feature type="transmembrane region" description="Helical" evidence="6">
    <location>
        <begin position="218"/>
        <end position="237"/>
    </location>
</feature>
<dbReference type="InterPro" id="IPR002549">
    <property type="entry name" value="AI-2E-like"/>
</dbReference>
<feature type="transmembrane region" description="Helical" evidence="6">
    <location>
        <begin position="163"/>
        <end position="180"/>
    </location>
</feature>
<sequence length="358" mass="38939">MSGPGKLVPALQNRSFLCLLALVTVAFGWILWPMLSALLWGVALAIVFQPLYRRLLRKTRRPGLSSGVTILVILLLVVLPLTYVMGALVREATVVFEMVKSGQFNFNTYVAQVYAALPSWLLDVLERLGLHDLANLQEKLGSALNQGSQFMATKALGFGQDTFDFLVSFFVMLYLLYFLLRDGEHLSARIRDALPLQDSYKRQLGEKFRTVIRATVKGNIAVAALQGALGGFAFWALGIHAPVLWAVLMAFLSLLPAVGAALVWAPVAIYLLATGHIASGVGLLLFGTIVIGLVDNLLRPLLVGKDTKMPDYVVLLSTLGGMAVFGINGFVIGPLIAAMFIAVWDIVAAERRYPVGDH</sequence>
<evidence type="ECO:0000256" key="1">
    <source>
        <dbReference type="ARBA" id="ARBA00004141"/>
    </source>
</evidence>
<keyword evidence="3 6" id="KW-0812">Transmembrane</keyword>
<comment type="similarity">
    <text evidence="2">Belongs to the autoinducer-2 exporter (AI-2E) (TC 2.A.86) family.</text>
</comment>
<evidence type="ECO:0000256" key="4">
    <source>
        <dbReference type="ARBA" id="ARBA00022989"/>
    </source>
</evidence>
<keyword evidence="4 6" id="KW-1133">Transmembrane helix</keyword>
<feature type="transmembrane region" description="Helical" evidence="6">
    <location>
        <begin position="271"/>
        <end position="294"/>
    </location>
</feature>
<dbReference type="InterPro" id="IPR029017">
    <property type="entry name" value="Enolase-like_N"/>
</dbReference>
<organism evidence="7 8">
    <name type="scientific">Roseateles chitinivorans</name>
    <dbReference type="NCBI Taxonomy" id="2917965"/>
    <lineage>
        <taxon>Bacteria</taxon>
        <taxon>Pseudomonadati</taxon>
        <taxon>Pseudomonadota</taxon>
        <taxon>Betaproteobacteria</taxon>
        <taxon>Burkholderiales</taxon>
        <taxon>Sphaerotilaceae</taxon>
        <taxon>Roseateles</taxon>
    </lineage>
</organism>
<evidence type="ECO:0000256" key="5">
    <source>
        <dbReference type="ARBA" id="ARBA00023136"/>
    </source>
</evidence>
<protein>
    <submittedName>
        <fullName evidence="7">AI-2E family transporter</fullName>
    </submittedName>
</protein>
<feature type="transmembrane region" description="Helical" evidence="6">
    <location>
        <begin position="314"/>
        <end position="344"/>
    </location>
</feature>
<comment type="subcellular location">
    <subcellularLocation>
        <location evidence="1">Membrane</location>
        <topology evidence="1">Multi-pass membrane protein</topology>
    </subcellularLocation>
</comment>
<dbReference type="PANTHER" id="PTHR21716">
    <property type="entry name" value="TRANSMEMBRANE PROTEIN"/>
    <property type="match status" value="1"/>
</dbReference>